<reference evidence="2" key="1">
    <citation type="submission" date="2020-01" db="EMBL/GenBank/DDBJ databases">
        <title>Genome sequence of Kobresia littledalei, the first chromosome-level genome in the family Cyperaceae.</title>
        <authorList>
            <person name="Qu G."/>
        </authorList>
    </citation>
    <scope>NUCLEOTIDE SEQUENCE</scope>
    <source>
        <strain evidence="2">C.B.Clarke</strain>
        <tissue evidence="2">Leaf</tissue>
    </source>
</reference>
<feature type="region of interest" description="Disordered" evidence="1">
    <location>
        <begin position="515"/>
        <end position="537"/>
    </location>
</feature>
<dbReference type="Proteomes" id="UP000623129">
    <property type="component" value="Unassembled WGS sequence"/>
</dbReference>
<organism evidence="2 3">
    <name type="scientific">Carex littledalei</name>
    <dbReference type="NCBI Taxonomy" id="544730"/>
    <lineage>
        <taxon>Eukaryota</taxon>
        <taxon>Viridiplantae</taxon>
        <taxon>Streptophyta</taxon>
        <taxon>Embryophyta</taxon>
        <taxon>Tracheophyta</taxon>
        <taxon>Spermatophyta</taxon>
        <taxon>Magnoliopsida</taxon>
        <taxon>Liliopsida</taxon>
        <taxon>Poales</taxon>
        <taxon>Cyperaceae</taxon>
        <taxon>Cyperoideae</taxon>
        <taxon>Cariceae</taxon>
        <taxon>Carex</taxon>
        <taxon>Carex subgen. Euthyceras</taxon>
    </lineage>
</organism>
<dbReference type="AlphaFoldDB" id="A0A833QTT1"/>
<name>A0A833QTT1_9POAL</name>
<sequence length="576" mass="64669">MPHEIHTGVGRRKSGWNPFPIFFHGIRRSSNWVRGMGTKVEAKRYVPGYFTMGHVNLIMKSNNWPPCYEEKPVNSHNFYNDFAPSPTNGYTCYDKEMLKQTILQHEVTFRKQVYELHRLYKKQKDLMENYQRRDLDKPEGLMWKIQHQNNSIEEPFAEFVTGAPTRNGNAGLDLNEPGIDCSEVERSSVNFAGFQGITEEGTSMNNSYNAPGDIRNGWKFIKGEINGRDMNGMDFFYPSTNFKKANGFLSQHENNMATSPLLKQEQTNNHASIPVCNTPNAPNTRSMSENRCIRDLDLNLNDSLPEEEPQIISFSKTERNFIDLNDSLPWTDDLGAPSEVSAHPTGVQIGVAKRGFEIYLEAPAACEEEILLHDSHATAAAEAILAISASVPPNQNSTDTLAWFANVATSNNIEISSETELDVSSDEGSVESFEALALKLEETKLEEGYHDCANSKMREVEMQDMATALTTRALPRRGRRRQKKDFQKDILPGLVHLKKREVTEDLQIFGKVGPTKRVGRKPKNVEPDPVPVGRSCQTGVAPVAGEGLVSVLGWGQITRRCRKQRLPPGKVSVNPK</sequence>
<evidence type="ECO:0000256" key="1">
    <source>
        <dbReference type="SAM" id="MobiDB-lite"/>
    </source>
</evidence>
<keyword evidence="3" id="KW-1185">Reference proteome</keyword>
<dbReference type="EMBL" id="SWLB01000010">
    <property type="protein sequence ID" value="KAF3333920.1"/>
    <property type="molecule type" value="Genomic_DNA"/>
</dbReference>
<gene>
    <name evidence="2" type="ORF">FCM35_KLT01611</name>
</gene>
<proteinExistence type="predicted"/>
<dbReference type="PANTHER" id="PTHR33167:SF4">
    <property type="entry name" value="TRANSCRIPTION FACTOR, PUTATIVE (DUF863)-RELATED"/>
    <property type="match status" value="1"/>
</dbReference>
<protein>
    <submittedName>
        <fullName evidence="2">Uncharacterized protein</fullName>
    </submittedName>
</protein>
<evidence type="ECO:0000313" key="2">
    <source>
        <dbReference type="EMBL" id="KAF3333920.1"/>
    </source>
</evidence>
<dbReference type="InterPro" id="IPR008581">
    <property type="entry name" value="DUF863_pln"/>
</dbReference>
<dbReference type="Pfam" id="PF05904">
    <property type="entry name" value="DUF863"/>
    <property type="match status" value="1"/>
</dbReference>
<comment type="caution">
    <text evidence="2">The sequence shown here is derived from an EMBL/GenBank/DDBJ whole genome shotgun (WGS) entry which is preliminary data.</text>
</comment>
<dbReference type="PANTHER" id="PTHR33167">
    <property type="entry name" value="TRANSCRIPTION FACTOR, PUTATIVE (DUF863)-RELATED"/>
    <property type="match status" value="1"/>
</dbReference>
<accession>A0A833QTT1</accession>
<dbReference type="OrthoDB" id="630817at2759"/>
<evidence type="ECO:0000313" key="3">
    <source>
        <dbReference type="Proteomes" id="UP000623129"/>
    </source>
</evidence>